<dbReference type="EMBL" id="VDEP01000147">
    <property type="protein sequence ID" value="KAA1127901.1"/>
    <property type="molecule type" value="Genomic_DNA"/>
</dbReference>
<dbReference type="Proteomes" id="UP000325313">
    <property type="component" value="Unassembled WGS sequence"/>
</dbReference>
<dbReference type="AlphaFoldDB" id="A0A5B0RPI7"/>
<evidence type="ECO:0000313" key="2">
    <source>
        <dbReference type="EMBL" id="KAA1127901.1"/>
    </source>
</evidence>
<comment type="caution">
    <text evidence="2">The sequence shown here is derived from an EMBL/GenBank/DDBJ whole genome shotgun (WGS) entry which is preliminary data.</text>
</comment>
<accession>A0A5B0RPI7</accession>
<organism evidence="2 3">
    <name type="scientific">Puccinia graminis f. sp. tritici</name>
    <dbReference type="NCBI Taxonomy" id="56615"/>
    <lineage>
        <taxon>Eukaryota</taxon>
        <taxon>Fungi</taxon>
        <taxon>Dikarya</taxon>
        <taxon>Basidiomycota</taxon>
        <taxon>Pucciniomycotina</taxon>
        <taxon>Pucciniomycetes</taxon>
        <taxon>Pucciniales</taxon>
        <taxon>Pucciniaceae</taxon>
        <taxon>Puccinia</taxon>
    </lineage>
</organism>
<evidence type="ECO:0000313" key="3">
    <source>
        <dbReference type="Proteomes" id="UP000325313"/>
    </source>
</evidence>
<feature type="region of interest" description="Disordered" evidence="1">
    <location>
        <begin position="68"/>
        <end position="91"/>
    </location>
</feature>
<name>A0A5B0RPI7_PUCGR</name>
<sequence>MLGENSIVDARGRSQGDRVGRLEIVLVHYSANDSSKQRSLRLVISSEAACPTPRSPSAVAFNFCTDSKTSRATNPLESTSKPVQDGSQLSS</sequence>
<protein>
    <submittedName>
        <fullName evidence="2">Uncharacterized protein</fullName>
    </submittedName>
</protein>
<reference evidence="2 3" key="1">
    <citation type="submission" date="2019-05" db="EMBL/GenBank/DDBJ databases">
        <title>Emergence of the Ug99 lineage of the wheat stem rust pathogen through somatic hybridization.</title>
        <authorList>
            <person name="Li F."/>
            <person name="Upadhyaya N.M."/>
            <person name="Sperschneider J."/>
            <person name="Matny O."/>
            <person name="Nguyen-Phuc H."/>
            <person name="Mago R."/>
            <person name="Raley C."/>
            <person name="Miller M.E."/>
            <person name="Silverstein K.A.T."/>
            <person name="Henningsen E."/>
            <person name="Hirsch C.D."/>
            <person name="Visser B."/>
            <person name="Pretorius Z.A."/>
            <person name="Steffenson B.J."/>
            <person name="Schwessinger B."/>
            <person name="Dodds P.N."/>
            <person name="Figueroa M."/>
        </authorList>
    </citation>
    <scope>NUCLEOTIDE SEQUENCE [LARGE SCALE GENOMIC DNA]</scope>
    <source>
        <strain evidence="2 3">Ug99</strain>
    </source>
</reference>
<gene>
    <name evidence="2" type="ORF">PGTUg99_007976</name>
</gene>
<evidence type="ECO:0000256" key="1">
    <source>
        <dbReference type="SAM" id="MobiDB-lite"/>
    </source>
</evidence>
<proteinExistence type="predicted"/>